<dbReference type="PANTHER" id="PTHR33408">
    <property type="entry name" value="TRANSPOSASE"/>
    <property type="match status" value="1"/>
</dbReference>
<dbReference type="InterPro" id="IPR008490">
    <property type="entry name" value="Transposase_InsH_N"/>
</dbReference>
<organism evidence="3 4">
    <name type="scientific">Streptococcus danieliae</name>
    <dbReference type="NCBI Taxonomy" id="747656"/>
    <lineage>
        <taxon>Bacteria</taxon>
        <taxon>Bacillati</taxon>
        <taxon>Bacillota</taxon>
        <taxon>Bacilli</taxon>
        <taxon>Lactobacillales</taxon>
        <taxon>Streptococcaceae</taxon>
        <taxon>Streptococcus</taxon>
    </lineage>
</organism>
<name>A0A7Z0M7L1_9STRE</name>
<protein>
    <submittedName>
        <fullName evidence="3">IS1182 family transposase</fullName>
    </submittedName>
</protein>
<comment type="caution">
    <text evidence="3">The sequence shown here is derived from an EMBL/GenBank/DDBJ whole genome shotgun (WGS) entry which is preliminary data.</text>
</comment>
<dbReference type="AlphaFoldDB" id="A0A7Z0M7L1"/>
<accession>A0A7Z0M7L1</accession>
<dbReference type="Pfam" id="PF13751">
    <property type="entry name" value="DDE_Tnp_1_6"/>
    <property type="match status" value="1"/>
</dbReference>
<dbReference type="PANTHER" id="PTHR33408:SF2">
    <property type="entry name" value="TRANSPOSASE DDE DOMAIN-CONTAINING PROTEIN"/>
    <property type="match status" value="1"/>
</dbReference>
<evidence type="ECO:0000259" key="1">
    <source>
        <dbReference type="Pfam" id="PF05598"/>
    </source>
</evidence>
<dbReference type="Pfam" id="PF05598">
    <property type="entry name" value="DUF772"/>
    <property type="match status" value="1"/>
</dbReference>
<feature type="domain" description="Transposase InsH N-terminal" evidence="1">
    <location>
        <begin position="18"/>
        <end position="113"/>
    </location>
</feature>
<evidence type="ECO:0000259" key="2">
    <source>
        <dbReference type="Pfam" id="PF13751"/>
    </source>
</evidence>
<reference evidence="3 4" key="1">
    <citation type="submission" date="2020-07" db="EMBL/GenBank/DDBJ databases">
        <title>MOT database genomes.</title>
        <authorList>
            <person name="Joseph S."/>
            <person name="Aduse-Opoku J."/>
            <person name="Hashim A."/>
            <person name="Wade W."/>
            <person name="Curtis M."/>
        </authorList>
    </citation>
    <scope>NUCLEOTIDE SEQUENCE [LARGE SCALE GENOMIC DNA]</scope>
    <source>
        <strain evidence="3 4">STR</strain>
    </source>
</reference>
<feature type="domain" description="Transposase DDE" evidence="2">
    <location>
        <begin position="321"/>
        <end position="440"/>
    </location>
</feature>
<sequence>MFNQVNPESKRSQIGFYCLEDLVPENHLLRQIESSIDFSFIYGIVKDSYSSTTGRPSLDPVMLVKIPIIQTLYGIRSMRQTIKDIEVNVAYRWFLGLKLEDKVPHFSTYGKNYVRRFQDKQLIEEIFKHILQQCIFAGYVDASELFVDGTHIKAAANNKKYTSELVEKQAKFMSEELENEINIDRECHSKKPLKPAKKEKPVKKKISTTDPESGWFHKGEHKEVFAYNAQVACDKNGWSVAYCVEAGNIHDSQIFPTLFEKLERFDPLFIVADAGYKTPTIAHFLLEKEITPVFPYTRPRGKKGNFRSKDFEYDSFSDTITCPLGSKLPYSTTTRQGYREYKSNPSICQHCPLLSKCTQSKSHQKVVIRHIWKDALEYCEDIRLEPGMKEMYQHRKETIERLFGTAKEYHNFRYTREIGKSKMSDKVGLTLACLNLKKLAKMKAEWG</sequence>
<evidence type="ECO:0000313" key="3">
    <source>
        <dbReference type="EMBL" id="NYS97289.1"/>
    </source>
</evidence>
<evidence type="ECO:0000313" key="4">
    <source>
        <dbReference type="Proteomes" id="UP000589521"/>
    </source>
</evidence>
<dbReference type="RefSeq" id="WP_179925857.1">
    <property type="nucleotide sequence ID" value="NZ_JACBXX010000189.1"/>
</dbReference>
<gene>
    <name evidence="3" type="ORF">HZY94_08915</name>
</gene>
<dbReference type="EMBL" id="JACBXX010000189">
    <property type="protein sequence ID" value="NYS97289.1"/>
    <property type="molecule type" value="Genomic_DNA"/>
</dbReference>
<dbReference type="InterPro" id="IPR025668">
    <property type="entry name" value="Tnp_DDE_dom"/>
</dbReference>
<proteinExistence type="predicted"/>
<dbReference type="InterPro" id="IPR047629">
    <property type="entry name" value="IS1182_transpos"/>
</dbReference>
<dbReference type="NCBIfam" id="NF033551">
    <property type="entry name" value="transpos_IS1182"/>
    <property type="match status" value="1"/>
</dbReference>
<dbReference type="Proteomes" id="UP000589521">
    <property type="component" value="Unassembled WGS sequence"/>
</dbReference>